<dbReference type="SUPFAM" id="SSF56112">
    <property type="entry name" value="Protein kinase-like (PK-like)"/>
    <property type="match status" value="1"/>
</dbReference>
<dbReference type="AlphaFoldDB" id="A0A373FFS1"/>
<reference evidence="1 2" key="1">
    <citation type="submission" date="2018-08" db="EMBL/GenBank/DDBJ databases">
        <title>Comamonas testosteroni strain SWCO2.</title>
        <authorList>
            <person name="Jiang N."/>
            <person name="Zhang X.Z."/>
        </authorList>
    </citation>
    <scope>NUCLEOTIDE SEQUENCE [LARGE SCALE GENOMIC DNA]</scope>
    <source>
        <strain evidence="1 2">SWCO2</strain>
    </source>
</reference>
<dbReference type="InterPro" id="IPR011009">
    <property type="entry name" value="Kinase-like_dom_sf"/>
</dbReference>
<dbReference type="Proteomes" id="UP000261948">
    <property type="component" value="Unassembled WGS sequence"/>
</dbReference>
<evidence type="ECO:0008006" key="3">
    <source>
        <dbReference type="Google" id="ProtNLM"/>
    </source>
</evidence>
<comment type="caution">
    <text evidence="1">The sequence shown here is derived from an EMBL/GenBank/DDBJ whole genome shotgun (WGS) entry which is preliminary data.</text>
</comment>
<evidence type="ECO:0000313" key="1">
    <source>
        <dbReference type="EMBL" id="RGE42981.1"/>
    </source>
</evidence>
<dbReference type="OrthoDB" id="8028712at2"/>
<gene>
    <name evidence="1" type="ORF">DZC30_16150</name>
</gene>
<sequence>MQFQENTASAQTSTAQTAINYEAFLREHLNQPHNIMRYELAHETLWVKRAGKGNPALNYWLLNTLAKLFSAPVLQPVPNPGGAVSIQTEAARLRSFQAQGLRVPEVLATTDQAFVMRHLGRPGEEAPSLSNAIEDAIPLGAAATLQLWQRGLDAIHEAHTKGQVLSQAVARNMVVCADGVIGFIDFEDDPAAHLPRAVCLARDALNYAQSTALFLLQADAMAQAQPQWATFVATLPADAQQVLQRTVRKLGWVRFLPLSRRLGRDALRVRAAYDLLAGV</sequence>
<accession>A0A373FFS1</accession>
<evidence type="ECO:0000313" key="2">
    <source>
        <dbReference type="Proteomes" id="UP000261948"/>
    </source>
</evidence>
<name>A0A373FFS1_COMTE</name>
<protein>
    <recommendedName>
        <fullName evidence="3">Serine/threonine protein kinase</fullName>
    </recommendedName>
</protein>
<organism evidence="1 2">
    <name type="scientific">Comamonas testosteroni</name>
    <name type="common">Pseudomonas testosteroni</name>
    <dbReference type="NCBI Taxonomy" id="285"/>
    <lineage>
        <taxon>Bacteria</taxon>
        <taxon>Pseudomonadati</taxon>
        <taxon>Pseudomonadota</taxon>
        <taxon>Betaproteobacteria</taxon>
        <taxon>Burkholderiales</taxon>
        <taxon>Comamonadaceae</taxon>
        <taxon>Comamonas</taxon>
    </lineage>
</organism>
<keyword evidence="2" id="KW-1185">Reference proteome</keyword>
<proteinExistence type="predicted"/>
<dbReference type="EMBL" id="QURR01000021">
    <property type="protein sequence ID" value="RGE42981.1"/>
    <property type="molecule type" value="Genomic_DNA"/>
</dbReference>